<dbReference type="HOGENOM" id="CLU_153901_0_0_9"/>
<dbReference type="AlphaFoldDB" id="C0D6W8"/>
<reference evidence="1 2" key="1">
    <citation type="submission" date="2009-01" db="EMBL/GenBank/DDBJ databases">
        <authorList>
            <person name="Fulton L."/>
            <person name="Clifton S."/>
            <person name="Fulton B."/>
            <person name="Xu J."/>
            <person name="Minx P."/>
            <person name="Pepin K.H."/>
            <person name="Johnson M."/>
            <person name="Bhonagiri V."/>
            <person name="Nash W.E."/>
            <person name="Mardis E.R."/>
            <person name="Wilson R.K."/>
        </authorList>
    </citation>
    <scope>NUCLEOTIDE SEQUENCE [LARGE SCALE GENOMIC DNA]</scope>
    <source>
        <strain evidence="1 2">DSM 15981</strain>
    </source>
</reference>
<dbReference type="InterPro" id="IPR046557">
    <property type="entry name" value="DUF6711"/>
</dbReference>
<reference evidence="1 2" key="2">
    <citation type="submission" date="2009-02" db="EMBL/GenBank/DDBJ databases">
        <title>Draft genome sequence of Clostridium asparagiforme (DSM 15981).</title>
        <authorList>
            <person name="Sudarsanam P."/>
            <person name="Ley R."/>
            <person name="Guruge J."/>
            <person name="Turnbaugh P.J."/>
            <person name="Mahowald M."/>
            <person name="Liep D."/>
            <person name="Gordon J."/>
        </authorList>
    </citation>
    <scope>NUCLEOTIDE SEQUENCE [LARGE SCALE GENOMIC DNA]</scope>
    <source>
        <strain evidence="1 2">DSM 15981</strain>
    </source>
</reference>
<dbReference type="Pfam" id="PF20458">
    <property type="entry name" value="DUF6711"/>
    <property type="match status" value="1"/>
</dbReference>
<sequence>MIAEKGGEAVAFEGWLLKINGRLFPEKFIAHGSYSSTPNQQQDEDSYTDSLGELVRNVLPHTRSKIEWTTPMIHLANKQEMQSFFPGGGGRIKANVEYWNDEDNAYTTGVFYLPDVKFDYYDVDPETKDIRYKPIRIGLIEY</sequence>
<comment type="caution">
    <text evidence="1">The sequence shown here is derived from an EMBL/GenBank/DDBJ whole genome shotgun (WGS) entry which is preliminary data.</text>
</comment>
<dbReference type="RefSeq" id="WP_007716077.1">
    <property type="nucleotide sequence ID" value="NZ_CP102272.1"/>
</dbReference>
<evidence type="ECO:0000313" key="1">
    <source>
        <dbReference type="EMBL" id="EEG52907.1"/>
    </source>
</evidence>
<organism evidence="1 2">
    <name type="scientific">[Clostridium] asparagiforme DSM 15981</name>
    <dbReference type="NCBI Taxonomy" id="518636"/>
    <lineage>
        <taxon>Bacteria</taxon>
        <taxon>Bacillati</taxon>
        <taxon>Bacillota</taxon>
        <taxon>Clostridia</taxon>
        <taxon>Lachnospirales</taxon>
        <taxon>Lachnospiraceae</taxon>
        <taxon>Enterocloster</taxon>
    </lineage>
</organism>
<gene>
    <name evidence="1" type="ORF">CLOSTASPAR_05015</name>
</gene>
<evidence type="ECO:0000313" key="2">
    <source>
        <dbReference type="Proteomes" id="UP000004756"/>
    </source>
</evidence>
<accession>C0D6W8</accession>
<protein>
    <submittedName>
        <fullName evidence="1">Uncharacterized protein</fullName>
    </submittedName>
</protein>
<dbReference type="EMBL" id="ACCJ01000414">
    <property type="protein sequence ID" value="EEG52907.1"/>
    <property type="molecule type" value="Genomic_DNA"/>
</dbReference>
<dbReference type="Proteomes" id="UP000004756">
    <property type="component" value="Unassembled WGS sequence"/>
</dbReference>
<keyword evidence="2" id="KW-1185">Reference proteome</keyword>
<name>C0D6W8_9FIRM</name>
<proteinExistence type="predicted"/>